<organism evidence="1">
    <name type="scientific">Rhizophora mucronata</name>
    <name type="common">Asiatic mangrove</name>
    <dbReference type="NCBI Taxonomy" id="61149"/>
    <lineage>
        <taxon>Eukaryota</taxon>
        <taxon>Viridiplantae</taxon>
        <taxon>Streptophyta</taxon>
        <taxon>Embryophyta</taxon>
        <taxon>Tracheophyta</taxon>
        <taxon>Spermatophyta</taxon>
        <taxon>Magnoliopsida</taxon>
        <taxon>eudicotyledons</taxon>
        <taxon>Gunneridae</taxon>
        <taxon>Pentapetalae</taxon>
        <taxon>rosids</taxon>
        <taxon>fabids</taxon>
        <taxon>Malpighiales</taxon>
        <taxon>Rhizophoraceae</taxon>
        <taxon>Rhizophora</taxon>
    </lineage>
</organism>
<evidence type="ECO:0000313" key="1">
    <source>
        <dbReference type="EMBL" id="MBX74054.1"/>
    </source>
</evidence>
<protein>
    <submittedName>
        <fullName evidence="1">Uncharacterized protein</fullName>
    </submittedName>
</protein>
<reference evidence="1" key="1">
    <citation type="submission" date="2018-02" db="EMBL/GenBank/DDBJ databases">
        <title>Rhizophora mucronata_Transcriptome.</title>
        <authorList>
            <person name="Meera S.P."/>
            <person name="Sreeshan A."/>
            <person name="Augustine A."/>
        </authorList>
    </citation>
    <scope>NUCLEOTIDE SEQUENCE</scope>
    <source>
        <tissue evidence="1">Leaf</tissue>
    </source>
</reference>
<dbReference type="AlphaFoldDB" id="A0A2P2R4K9"/>
<name>A0A2P2R4K9_RHIMU</name>
<dbReference type="EMBL" id="GGEC01093570">
    <property type="protein sequence ID" value="MBX74054.1"/>
    <property type="molecule type" value="Transcribed_RNA"/>
</dbReference>
<sequence length="34" mass="4118">MSISILKRYQIFVYEQDYNCFASFLVLIFLPLKN</sequence>
<accession>A0A2P2R4K9</accession>
<proteinExistence type="predicted"/>